<evidence type="ECO:0000313" key="1">
    <source>
        <dbReference type="EMBL" id="KAK9161244.1"/>
    </source>
</evidence>
<name>A0AAP0Q0E3_9MAGN</name>
<keyword evidence="2" id="KW-1185">Reference proteome</keyword>
<accession>A0AAP0Q0E3</accession>
<gene>
    <name evidence="1" type="ORF">Syun_007585</name>
</gene>
<proteinExistence type="predicted"/>
<evidence type="ECO:0000313" key="2">
    <source>
        <dbReference type="Proteomes" id="UP001420932"/>
    </source>
</evidence>
<reference evidence="1 2" key="1">
    <citation type="submission" date="2024-01" db="EMBL/GenBank/DDBJ databases">
        <title>Genome assemblies of Stephania.</title>
        <authorList>
            <person name="Yang L."/>
        </authorList>
    </citation>
    <scope>NUCLEOTIDE SEQUENCE [LARGE SCALE GENOMIC DNA]</scope>
    <source>
        <strain evidence="1">YNDBR</strain>
        <tissue evidence="1">Leaf</tissue>
    </source>
</reference>
<dbReference type="AlphaFoldDB" id="A0AAP0Q0E3"/>
<dbReference type="EMBL" id="JBBNAF010000003">
    <property type="protein sequence ID" value="KAK9161244.1"/>
    <property type="molecule type" value="Genomic_DNA"/>
</dbReference>
<protein>
    <submittedName>
        <fullName evidence="1">Uncharacterized protein</fullName>
    </submittedName>
</protein>
<comment type="caution">
    <text evidence="1">The sequence shown here is derived from an EMBL/GenBank/DDBJ whole genome shotgun (WGS) entry which is preliminary data.</text>
</comment>
<dbReference type="Proteomes" id="UP001420932">
    <property type="component" value="Unassembled WGS sequence"/>
</dbReference>
<organism evidence="1 2">
    <name type="scientific">Stephania yunnanensis</name>
    <dbReference type="NCBI Taxonomy" id="152371"/>
    <lineage>
        <taxon>Eukaryota</taxon>
        <taxon>Viridiplantae</taxon>
        <taxon>Streptophyta</taxon>
        <taxon>Embryophyta</taxon>
        <taxon>Tracheophyta</taxon>
        <taxon>Spermatophyta</taxon>
        <taxon>Magnoliopsida</taxon>
        <taxon>Ranunculales</taxon>
        <taxon>Menispermaceae</taxon>
        <taxon>Menispermoideae</taxon>
        <taxon>Cissampelideae</taxon>
        <taxon>Stephania</taxon>
    </lineage>
</organism>
<sequence>MHTPLFLFLITFILTLISQSLLSALNFLYSLLGPPSHLLMISTLGNTLSRLRPPSSAILLSHSRSYDEAI</sequence>